<evidence type="ECO:0000256" key="1">
    <source>
        <dbReference type="SAM" id="Coils"/>
    </source>
</evidence>
<evidence type="ECO:0000313" key="3">
    <source>
        <dbReference type="Proteomes" id="UP000474061"/>
    </source>
</evidence>
<comment type="caution">
    <text evidence="2">The sequence shown here is derived from an EMBL/GenBank/DDBJ whole genome shotgun (WGS) entry which is preliminary data.</text>
</comment>
<feature type="coiled-coil region" evidence="1">
    <location>
        <begin position="219"/>
        <end position="246"/>
    </location>
</feature>
<dbReference type="Proteomes" id="UP000474061">
    <property type="component" value="Unassembled WGS sequence"/>
</dbReference>
<proteinExistence type="predicted"/>
<gene>
    <name evidence="2" type="ORF">FG476_02315</name>
</gene>
<dbReference type="RefSeq" id="WP_004083651.1">
    <property type="nucleotide sequence ID" value="NZ_CP047134.1"/>
</dbReference>
<organism evidence="2 3">
    <name type="scientific">Xylella fastidiosa subsp. multiplex</name>
    <dbReference type="NCBI Taxonomy" id="644357"/>
    <lineage>
        <taxon>Bacteria</taxon>
        <taxon>Pseudomonadati</taxon>
        <taxon>Pseudomonadota</taxon>
        <taxon>Gammaproteobacteria</taxon>
        <taxon>Lysobacterales</taxon>
        <taxon>Lysobacteraceae</taxon>
        <taxon>Xylella</taxon>
    </lineage>
</organism>
<dbReference type="EMBL" id="VDCJ01000324">
    <property type="protein sequence ID" value="MRU22961.1"/>
    <property type="molecule type" value="Genomic_DNA"/>
</dbReference>
<reference evidence="2" key="2">
    <citation type="journal article" date="2020" name="Appl. Environ. Microbiol.">
        <title>Multiple intercontinental introductions associated with the emergence of a plant pathogen in Europe.</title>
        <authorList>
            <person name="Landa B.B."/>
            <person name="Castillo A.I."/>
            <person name="Giampetruzzi A."/>
            <person name="Kahn A."/>
            <person name="Roman-Ecija M."/>
            <person name="Velasco-Amo M.P."/>
            <person name="Navas-Cortes J.A."/>
            <person name="Marco-Noales E."/>
            <person name="Barbe S."/>
            <person name="Moralejo E."/>
            <person name="Coletta-Filho H.D."/>
            <person name="Saldarelli P."/>
            <person name="Saponari M."/>
            <person name="Almeida R.P.P."/>
        </authorList>
    </citation>
    <scope>NUCLEOTIDE SEQUENCE</scope>
    <source>
        <strain evidence="2">XYL1981</strain>
    </source>
</reference>
<evidence type="ECO:0000313" key="2">
    <source>
        <dbReference type="EMBL" id="MRU22961.1"/>
    </source>
</evidence>
<name>A0A9Q4QRW9_XYLFS</name>
<dbReference type="AlphaFoldDB" id="A0A9Q4QRW9"/>
<reference evidence="2" key="1">
    <citation type="submission" date="2019-05" db="EMBL/GenBank/DDBJ databases">
        <authorList>
            <person name="Castillo A."/>
            <person name="Giampetruzzi A."/>
            <person name="Landa B."/>
            <person name="Saponari M."/>
            <person name="Almeida R.P.P."/>
            <person name="Moralejo E."/>
            <person name="Marco-Noales E."/>
            <person name="Velasco-Amo M.P."/>
            <person name="Roman-Ecija M."/>
            <person name="Navarro I."/>
            <person name="Monterde A."/>
            <person name="Barbe S."/>
        </authorList>
    </citation>
    <scope>NUCLEOTIDE SEQUENCE</scope>
    <source>
        <strain evidence="2">XYL1981</strain>
    </source>
</reference>
<sequence>MATPLEIYDYVKRGFNEGKQRATNRLLGQTLNATDPTQRQAYLRALIDTDPQAGYALQQQFQKNAQAAQEKQQQTATELARAWLSTANITPQQRQNFYNTFITPQSQAAKLPIPEQYDPEAFDQEAKARIAMTQTGQSAQPYSLAPGARRYDANNQLVAEAPLQEKPHYDADRAGFVQLASDGTPVFKPVPGITPKPEPSQQLTPYQQAQLSLGQARLALDTETRRDAAETKKAALQAKAEQNQQAALARHHDAVESATTLIGAIDRLRNSPGYKGLGTPLGGLSAAFPYTDVRDAQAQLEVLKAQIALGVMSKLKALSPQGATGFGALSEKELAVIQNSIDSLSPGISHAKLEQSLNEIQTTMEKIKNTPPPYSVGYIIQRGGKQYRVVGGTPDDLYVEEVP</sequence>
<accession>A0A9Q4QRW9</accession>
<keyword evidence="1" id="KW-0175">Coiled coil</keyword>
<protein>
    <submittedName>
        <fullName evidence="2">Uncharacterized protein</fullName>
    </submittedName>
</protein>